<dbReference type="Pfam" id="PF01494">
    <property type="entry name" value="FAD_binding_3"/>
    <property type="match status" value="1"/>
</dbReference>
<feature type="transmembrane region" description="Helical" evidence="10">
    <location>
        <begin position="974"/>
        <end position="993"/>
    </location>
</feature>
<dbReference type="Proteomes" id="UP000624244">
    <property type="component" value="Unassembled WGS sequence"/>
</dbReference>
<feature type="transmembrane region" description="Helical" evidence="10">
    <location>
        <begin position="832"/>
        <end position="853"/>
    </location>
</feature>
<evidence type="ECO:0000256" key="8">
    <source>
        <dbReference type="ARBA" id="ARBA00023136"/>
    </source>
</evidence>
<evidence type="ECO:0000256" key="6">
    <source>
        <dbReference type="ARBA" id="ARBA00022989"/>
    </source>
</evidence>
<dbReference type="SUPFAM" id="SSF103473">
    <property type="entry name" value="MFS general substrate transporter"/>
    <property type="match status" value="1"/>
</dbReference>
<dbReference type="PANTHER" id="PTHR23501:SF193">
    <property type="entry name" value="MULTIDRUG TRANSPORTER, PUTATIVE (AFU_ORTHOLOGUE AFUA_8G00940)-RELATED"/>
    <property type="match status" value="1"/>
</dbReference>
<keyword evidence="7" id="KW-0560">Oxidoreductase</keyword>
<feature type="transmembrane region" description="Helical" evidence="10">
    <location>
        <begin position="734"/>
        <end position="753"/>
    </location>
</feature>
<feature type="transmembrane region" description="Helical" evidence="10">
    <location>
        <begin position="504"/>
        <end position="530"/>
    </location>
</feature>
<keyword evidence="8 10" id="KW-0472">Membrane</keyword>
<protein>
    <recommendedName>
        <fullName evidence="11">Major facilitator superfamily (MFS) profile domain-containing protein</fullName>
    </recommendedName>
</protein>
<dbReference type="GO" id="GO:0005886">
    <property type="term" value="C:plasma membrane"/>
    <property type="evidence" value="ECO:0007669"/>
    <property type="project" value="TreeGrafter"/>
</dbReference>
<dbReference type="FunFam" id="1.20.1250.20:FF:000196">
    <property type="entry name" value="MFS toxin efflux pump (AflT)"/>
    <property type="match status" value="1"/>
</dbReference>
<dbReference type="InterPro" id="IPR036259">
    <property type="entry name" value="MFS_trans_sf"/>
</dbReference>
<feature type="transmembrane region" description="Helical" evidence="10">
    <location>
        <begin position="701"/>
        <end position="722"/>
    </location>
</feature>
<evidence type="ECO:0000256" key="2">
    <source>
        <dbReference type="ARBA" id="ARBA00007520"/>
    </source>
</evidence>
<dbReference type="GO" id="GO:0071949">
    <property type="term" value="F:FAD binding"/>
    <property type="evidence" value="ECO:0007669"/>
    <property type="project" value="InterPro"/>
</dbReference>
<dbReference type="InterPro" id="IPR011701">
    <property type="entry name" value="MFS"/>
</dbReference>
<feature type="transmembrane region" description="Helical" evidence="10">
    <location>
        <begin position="572"/>
        <end position="591"/>
    </location>
</feature>
<keyword evidence="6 10" id="KW-1133">Transmembrane helix</keyword>
<dbReference type="EMBL" id="WNKQ01000011">
    <property type="protein sequence ID" value="KAF5848097.1"/>
    <property type="molecule type" value="Genomic_DNA"/>
</dbReference>
<evidence type="ECO:0000256" key="10">
    <source>
        <dbReference type="SAM" id="Phobius"/>
    </source>
</evidence>
<dbReference type="Pfam" id="PF07690">
    <property type="entry name" value="MFS_1"/>
    <property type="match status" value="1"/>
</dbReference>
<dbReference type="InterPro" id="IPR002938">
    <property type="entry name" value="FAD-bd"/>
</dbReference>
<evidence type="ECO:0000256" key="5">
    <source>
        <dbReference type="ARBA" id="ARBA00022827"/>
    </source>
</evidence>
<dbReference type="Gene3D" id="3.50.50.60">
    <property type="entry name" value="FAD/NAD(P)-binding domain"/>
    <property type="match status" value="1"/>
</dbReference>
<comment type="subcellular location">
    <subcellularLocation>
        <location evidence="1">Membrane</location>
        <topology evidence="1">Multi-pass membrane protein</topology>
    </subcellularLocation>
</comment>
<dbReference type="GO" id="GO:0016491">
    <property type="term" value="F:oxidoreductase activity"/>
    <property type="evidence" value="ECO:0007669"/>
    <property type="project" value="UniProtKB-KW"/>
</dbReference>
<evidence type="ECO:0000256" key="1">
    <source>
        <dbReference type="ARBA" id="ARBA00004141"/>
    </source>
</evidence>
<reference evidence="12" key="1">
    <citation type="submission" date="2019-11" db="EMBL/GenBank/DDBJ databases">
        <title>Bipolaris sorokiniana Genome sequencing.</title>
        <authorList>
            <person name="Wang H."/>
        </authorList>
    </citation>
    <scope>NUCLEOTIDE SEQUENCE</scope>
</reference>
<dbReference type="InterPro" id="IPR036188">
    <property type="entry name" value="FAD/NAD-bd_sf"/>
</dbReference>
<dbReference type="AlphaFoldDB" id="A0A8H5ZF20"/>
<dbReference type="GO" id="GO:0044550">
    <property type="term" value="P:secondary metabolite biosynthetic process"/>
    <property type="evidence" value="ECO:0007669"/>
    <property type="project" value="UniProtKB-ARBA"/>
</dbReference>
<feature type="transmembrane region" description="Helical" evidence="10">
    <location>
        <begin position="597"/>
        <end position="618"/>
    </location>
</feature>
<evidence type="ECO:0000313" key="13">
    <source>
        <dbReference type="Proteomes" id="UP000624244"/>
    </source>
</evidence>
<dbReference type="PANTHER" id="PTHR23501">
    <property type="entry name" value="MAJOR FACILITATOR SUPERFAMILY"/>
    <property type="match status" value="1"/>
</dbReference>
<feature type="transmembrane region" description="Helical" evidence="10">
    <location>
        <begin position="774"/>
        <end position="796"/>
    </location>
</feature>
<feature type="transmembrane region" description="Helical" evidence="10">
    <location>
        <begin position="662"/>
        <end position="681"/>
    </location>
</feature>
<dbReference type="PRINTS" id="PR00420">
    <property type="entry name" value="RNGMNOXGNASE"/>
</dbReference>
<evidence type="ECO:0000256" key="3">
    <source>
        <dbReference type="ARBA" id="ARBA00022630"/>
    </source>
</evidence>
<dbReference type="PROSITE" id="PS50850">
    <property type="entry name" value="MFS"/>
    <property type="match status" value="1"/>
</dbReference>
<feature type="transmembrane region" description="Helical" evidence="10">
    <location>
        <begin position="865"/>
        <end position="886"/>
    </location>
</feature>
<gene>
    <name evidence="12" type="ORF">GGP41_005500</name>
</gene>
<dbReference type="SUPFAM" id="SSF51905">
    <property type="entry name" value="FAD/NAD(P)-binding domain"/>
    <property type="match status" value="1"/>
</dbReference>
<evidence type="ECO:0000256" key="4">
    <source>
        <dbReference type="ARBA" id="ARBA00022692"/>
    </source>
</evidence>
<evidence type="ECO:0000256" key="9">
    <source>
        <dbReference type="SAM" id="MobiDB-lite"/>
    </source>
</evidence>
<dbReference type="InterPro" id="IPR020846">
    <property type="entry name" value="MFS_dom"/>
</dbReference>
<feature type="domain" description="Major facilitator superfamily (MFS) profile" evidence="11">
    <location>
        <begin position="507"/>
        <end position="996"/>
    </location>
</feature>
<keyword evidence="5" id="KW-0274">FAD</keyword>
<organism evidence="12 13">
    <name type="scientific">Cochliobolus sativus</name>
    <name type="common">Common root rot and spot blotch fungus</name>
    <name type="synonym">Bipolaris sorokiniana</name>
    <dbReference type="NCBI Taxonomy" id="45130"/>
    <lineage>
        <taxon>Eukaryota</taxon>
        <taxon>Fungi</taxon>
        <taxon>Dikarya</taxon>
        <taxon>Ascomycota</taxon>
        <taxon>Pezizomycotina</taxon>
        <taxon>Dothideomycetes</taxon>
        <taxon>Pleosporomycetidae</taxon>
        <taxon>Pleosporales</taxon>
        <taxon>Pleosporineae</taxon>
        <taxon>Pleosporaceae</taxon>
        <taxon>Bipolaris</taxon>
    </lineage>
</organism>
<evidence type="ECO:0000259" key="11">
    <source>
        <dbReference type="PROSITE" id="PS50850"/>
    </source>
</evidence>
<feature type="transmembrane region" description="Helical" evidence="10">
    <location>
        <begin position="808"/>
        <end position="825"/>
    </location>
</feature>
<dbReference type="Gene3D" id="1.20.1250.20">
    <property type="entry name" value="MFS general substrate transporter like domains"/>
    <property type="match status" value="2"/>
</dbReference>
<proteinExistence type="inferred from homology"/>
<comment type="caution">
    <text evidence="12">The sequence shown here is derived from an EMBL/GenBank/DDBJ whole genome shotgun (WGS) entry which is preliminary data.</text>
</comment>
<keyword evidence="4 10" id="KW-0812">Transmembrane</keyword>
<dbReference type="SUPFAM" id="SSF54373">
    <property type="entry name" value="FAD-linked reductases, C-terminal domain"/>
    <property type="match status" value="1"/>
</dbReference>
<sequence length="1003" mass="109962">MHSSSPPILETSEPNPKQQFRDITKSRKMVQPNTKVEVVEVSDEGHFEVAIIGGGIIGLALATGLLQRNIKFTIYERAHTFREVGAGIGFTPNAERAMTALNPALHAAFRKVAAQNDEDYFYYLDGYHSSKEDPKYEETILKLYLGERGFEGCRRSDYLAELVKLVPSDYIQHAKDLVSVIENDEDERIHLSFRDGTTATADIVIGCDGIHSKMREIILGDNHPACTPSYSHKYAIRSLVPMEKARAALGVFKTSNRVMHCGPGAHALTFPVANNTILNVVAFVTDPDEWTAPDNRFVVPATKAEATEAFSKFNPVVQDLMALLPENLDKWAVFDTRKEPVPSYVNGRFCLAGDAAHASSPHHGAGAGCGIEDCLALAALLQHVSEYPKALRPTASRVALKVYNDVRYDRSQWVMDTSRVIGEIYEFQNPECLSNPKKIAQEIHDRSHKIWDYDINAMVDDSSNQFIMAMKEVPSSAASKTTSELDKPLVADPPAPSYLSGLRLWAFLISMTVVYFLMMLDLSILSTAIPQITDEFNSLLDVGWYGAAYQLCAASFQPLTGKMYARFNSKKIFLGFFTIFNIGSAICGAAQTSAMLIAGRFIAGLGGAGLMNGGFTMIHASIPPESRPGMLGFFMAFGNLGSASGPLIGGAITEFLSWRWCFYINLPAGALVFAALLFLNVPEILVKPHWKEVLKHPMQEFDLIGFGLFGPAAIMFFIVLDFGGNRYAWDSQEVIGLFCGTGVMFAIFCFWNYRKGMSALIPFSMLGKRIVWSCCSTIFIISGTVFVTAYYLPLYFQGVKADTPFESGYNFLPTIMTQIVFTILSGKLVQRFGYYLPFILVGGALNSIGSGLFTTVSTSTSIAKLVGYQIISGTGRGLALPMPMIALQSSLLPTDVPVALAIFVFSQQIGGALMTVIGQTIFTNELKNNLKSDLPTVDSKKIIEAGVTRMRGLVNAGELPSLLRAYSDSIGTTFYFGTGMSILGVIVSCWMGWKDVRPKPKAS</sequence>
<dbReference type="GO" id="GO:0022857">
    <property type="term" value="F:transmembrane transporter activity"/>
    <property type="evidence" value="ECO:0007669"/>
    <property type="project" value="InterPro"/>
</dbReference>
<keyword evidence="3" id="KW-0285">Flavoprotein</keyword>
<name>A0A8H5ZF20_COCSA</name>
<evidence type="ECO:0000313" key="12">
    <source>
        <dbReference type="EMBL" id="KAF5848097.1"/>
    </source>
</evidence>
<dbReference type="CDD" id="cd17502">
    <property type="entry name" value="MFS_Azr1_MDR_like"/>
    <property type="match status" value="1"/>
</dbReference>
<comment type="similarity">
    <text evidence="2">Belongs to the major facilitator superfamily. TCR/Tet family.</text>
</comment>
<feature type="transmembrane region" description="Helical" evidence="10">
    <location>
        <begin position="898"/>
        <end position="922"/>
    </location>
</feature>
<feature type="compositionally biased region" description="Polar residues" evidence="9">
    <location>
        <begin position="1"/>
        <end position="18"/>
    </location>
</feature>
<feature type="transmembrane region" description="Helical" evidence="10">
    <location>
        <begin position="630"/>
        <end position="656"/>
    </location>
</feature>
<accession>A0A8H5ZF20</accession>
<feature type="region of interest" description="Disordered" evidence="9">
    <location>
        <begin position="1"/>
        <end position="20"/>
    </location>
</feature>
<dbReference type="FunFam" id="3.50.50.60:FF:000153">
    <property type="entry name" value="Salicylate hydroxylase, putative"/>
    <property type="match status" value="1"/>
</dbReference>
<evidence type="ECO:0000256" key="7">
    <source>
        <dbReference type="ARBA" id="ARBA00023002"/>
    </source>
</evidence>